<dbReference type="PANTHER" id="PTHR22974:SF21">
    <property type="entry name" value="DUAL SPECIFICITY PROTEIN KINASE TTK"/>
    <property type="match status" value="1"/>
</dbReference>
<dbReference type="FunFam" id="3.30.200.20:FF:000131">
    <property type="entry name" value="Dual specificity protein kinase TTK"/>
    <property type="match status" value="1"/>
</dbReference>
<evidence type="ECO:0000313" key="9">
    <source>
        <dbReference type="EMBL" id="JAS07271.1"/>
    </source>
</evidence>
<dbReference type="GO" id="GO:0000776">
    <property type="term" value="C:kinetochore"/>
    <property type="evidence" value="ECO:0007669"/>
    <property type="project" value="TreeGrafter"/>
</dbReference>
<evidence type="ECO:0000256" key="5">
    <source>
        <dbReference type="ARBA" id="ARBA00022840"/>
    </source>
</evidence>
<proteinExistence type="predicted"/>
<evidence type="ECO:0000256" key="2">
    <source>
        <dbReference type="ARBA" id="ARBA00022679"/>
    </source>
</evidence>
<feature type="compositionally biased region" description="Polar residues" evidence="7">
    <location>
        <begin position="21"/>
        <end position="37"/>
    </location>
</feature>
<dbReference type="GO" id="GO:0004712">
    <property type="term" value="F:protein serine/threonine/tyrosine kinase activity"/>
    <property type="evidence" value="ECO:0007669"/>
    <property type="project" value="TreeGrafter"/>
</dbReference>
<keyword evidence="1" id="KW-0723">Serine/threonine-protein kinase</keyword>
<dbReference type="InterPro" id="IPR027084">
    <property type="entry name" value="Mps1_cat"/>
</dbReference>
<keyword evidence="4" id="KW-0418">Kinase</keyword>
<dbReference type="GO" id="GO:0005524">
    <property type="term" value="F:ATP binding"/>
    <property type="evidence" value="ECO:0007669"/>
    <property type="project" value="UniProtKB-UniRule"/>
</dbReference>
<feature type="compositionally biased region" description="Acidic residues" evidence="7">
    <location>
        <begin position="10"/>
        <end position="20"/>
    </location>
</feature>
<protein>
    <recommendedName>
        <fullName evidence="8">Protein kinase domain-containing protein</fullName>
    </recommendedName>
</protein>
<dbReference type="PROSITE" id="PS50011">
    <property type="entry name" value="PROTEIN_KINASE_DOM"/>
    <property type="match status" value="1"/>
</dbReference>
<dbReference type="InterPro" id="IPR017441">
    <property type="entry name" value="Protein_kinase_ATP_BS"/>
</dbReference>
<dbReference type="GO" id="GO:0005634">
    <property type="term" value="C:nucleus"/>
    <property type="evidence" value="ECO:0007669"/>
    <property type="project" value="TreeGrafter"/>
</dbReference>
<evidence type="ECO:0000259" key="8">
    <source>
        <dbReference type="PROSITE" id="PS50011"/>
    </source>
</evidence>
<organism evidence="9">
    <name type="scientific">Clastoptera arizonana</name>
    <name type="common">Arizona spittle bug</name>
    <dbReference type="NCBI Taxonomy" id="38151"/>
    <lineage>
        <taxon>Eukaryota</taxon>
        <taxon>Metazoa</taxon>
        <taxon>Ecdysozoa</taxon>
        <taxon>Arthropoda</taxon>
        <taxon>Hexapoda</taxon>
        <taxon>Insecta</taxon>
        <taxon>Pterygota</taxon>
        <taxon>Neoptera</taxon>
        <taxon>Paraneoptera</taxon>
        <taxon>Hemiptera</taxon>
        <taxon>Auchenorrhyncha</taxon>
        <taxon>Cercopoidea</taxon>
        <taxon>Clastopteridae</taxon>
        <taxon>Clastoptera</taxon>
    </lineage>
</organism>
<evidence type="ECO:0000256" key="4">
    <source>
        <dbReference type="ARBA" id="ARBA00022777"/>
    </source>
</evidence>
<evidence type="ECO:0000256" key="3">
    <source>
        <dbReference type="ARBA" id="ARBA00022741"/>
    </source>
</evidence>
<dbReference type="GO" id="GO:0007094">
    <property type="term" value="P:mitotic spindle assembly checkpoint signaling"/>
    <property type="evidence" value="ECO:0007669"/>
    <property type="project" value="TreeGrafter"/>
</dbReference>
<dbReference type="Gene3D" id="3.30.200.20">
    <property type="entry name" value="Phosphorylase Kinase, domain 1"/>
    <property type="match status" value="1"/>
</dbReference>
<feature type="compositionally biased region" description="Low complexity" evidence="7">
    <location>
        <begin position="69"/>
        <end position="85"/>
    </location>
</feature>
<dbReference type="Gene3D" id="1.10.510.10">
    <property type="entry name" value="Transferase(Phosphotransferase) domain 1"/>
    <property type="match status" value="1"/>
</dbReference>
<dbReference type="InterPro" id="IPR011009">
    <property type="entry name" value="Kinase-like_dom_sf"/>
</dbReference>
<dbReference type="GO" id="GO:0033316">
    <property type="term" value="P:meiotic spindle assembly checkpoint signaling"/>
    <property type="evidence" value="ECO:0007669"/>
    <property type="project" value="TreeGrafter"/>
</dbReference>
<dbReference type="AlphaFoldDB" id="A0A1B6C184"/>
<feature type="domain" description="Protein kinase" evidence="8">
    <location>
        <begin position="853"/>
        <end position="1124"/>
    </location>
</feature>
<dbReference type="PROSITE" id="PS00107">
    <property type="entry name" value="PROTEIN_KINASE_ATP"/>
    <property type="match status" value="1"/>
</dbReference>
<dbReference type="GO" id="GO:0004674">
    <property type="term" value="F:protein serine/threonine kinase activity"/>
    <property type="evidence" value="ECO:0007669"/>
    <property type="project" value="UniProtKB-KW"/>
</dbReference>
<dbReference type="PROSITE" id="PS00108">
    <property type="entry name" value="PROTEIN_KINASE_ST"/>
    <property type="match status" value="1"/>
</dbReference>
<dbReference type="GO" id="GO:0098813">
    <property type="term" value="P:nuclear chromosome segregation"/>
    <property type="evidence" value="ECO:0007669"/>
    <property type="project" value="UniProtKB-ARBA"/>
</dbReference>
<gene>
    <name evidence="10" type="ORF">g.9805</name>
    <name evidence="9" type="ORF">g.9806</name>
</gene>
<dbReference type="Pfam" id="PF00069">
    <property type="entry name" value="Pkinase"/>
    <property type="match status" value="1"/>
</dbReference>
<evidence type="ECO:0000256" key="1">
    <source>
        <dbReference type="ARBA" id="ARBA00022527"/>
    </source>
</evidence>
<dbReference type="InterPro" id="IPR000719">
    <property type="entry name" value="Prot_kinase_dom"/>
</dbReference>
<dbReference type="EMBL" id="GEDC01017769">
    <property type="protein sequence ID" value="JAS19529.1"/>
    <property type="molecule type" value="Transcribed_RNA"/>
</dbReference>
<evidence type="ECO:0000256" key="7">
    <source>
        <dbReference type="SAM" id="MobiDB-lite"/>
    </source>
</evidence>
<dbReference type="GO" id="GO:0034501">
    <property type="term" value="P:protein localization to kinetochore"/>
    <property type="evidence" value="ECO:0007669"/>
    <property type="project" value="TreeGrafter"/>
</dbReference>
<dbReference type="PANTHER" id="PTHR22974">
    <property type="entry name" value="MIXED LINEAGE PROTEIN KINASE"/>
    <property type="match status" value="1"/>
</dbReference>
<accession>A0A1B6C184</accession>
<feature type="region of interest" description="Disordered" evidence="7">
    <location>
        <begin position="1"/>
        <end position="86"/>
    </location>
</feature>
<sequence>MCSNPNEPLFQEEEEEDEEASNSTLSPHSYPSYNPRFTYNKRQKSNLGKLRTRHIGAKSPRYKYKENVSDFSESNSDSHSSGFESKMPSSAFGWLQKTTNSNSEISTELNSNNENKPVSSIFGLPRLNGQEYNSTAFTNNIFSNSKNERAMSIFKPMNCNRNIQFNTPCHNNEDKENFTHPEGKIQQNTEKKESYQIFGLNPNRDFNILKPIANVDTDKLEKQPKSCSLFSQRQSQFIDNKLKEKEPNCPQLGTFPRISRFDQKTDHRENNLFNVNFETKHLTKDFKESKEIIKPPEIEKKTVPQIDVKKQMNENIINKSSDNKPPLFCNSFKNETFEPFLFKAIGQRTIFDKPFLFTAGTKSEKENLSDDSLNTPLDLSSGEYLHKANNSVQSSSESSISEDGKKCQNIAEATKKMPKNIVIDDENKFEPVNVIESSLLKNNTPQTSLTLVSNLTKKMSVHPASSEHPKDSYCLQNQNTMPNLSNGITEKEHLKPANLRIQTDTGANQFMECAGSNLYSEAEQLKKSVPSTSDIESKELKQANHLKCNNINNKAIQSVINNLQLPMDAITLDNPVKSVGNIIFEASDTISLENTDATLQYNCNESTNNNINNEHNLRTDKQFPSQLISFPCNKNVIPQESEINKAYVNGQVLEKTDLEESDVTVLPQCNGNVNTNSNNELNLRTDKQFSSQSSIPSDIFLKAPNESVPNKPYKNVHPGLQSKTQMDINIQTMRPQSDNEINKFSVLNYNPLSQCSTSQNHHKVSFQHAPTVFNNHQVESKISFEKLLPSYCAKSNDFIKPSIPPKFGNRIPLIKEKQIDCAKPISGIQSNFHIPTGVSSRMNQTLYVNGRPYTILSTLGKGGSSEVYQVLDPTTSNLMAVKCVDLNTVDQSIANGYLNEIALLSRLQGCATVIKMFAHEYVKENKMLYVVMEKGDTDLSRLIRDINKTAKISMSMIIYYWTEMLTAVRDIHEKGIIHSDLKPANFLLVSGRLKLIDFGIASSIQGDMTSVQKESTTGTWNYMSPEAFRNSGGSGQGIKITYRSDVWSLGCILYNLIYGKTPFSHITHTWNKLQAIADPNHQIDFPAIDIPPVLDQALKSCFHRDPKQRPTVKQLLNMPYHATVDKMSLGLQVKNILPAEWWSTVEHLFTDGRK</sequence>
<dbReference type="CDD" id="cd14131">
    <property type="entry name" value="PKc_Mps1"/>
    <property type="match status" value="1"/>
</dbReference>
<evidence type="ECO:0000256" key="6">
    <source>
        <dbReference type="PROSITE-ProRule" id="PRU10141"/>
    </source>
</evidence>
<evidence type="ECO:0000313" key="10">
    <source>
        <dbReference type="EMBL" id="JAS19529.1"/>
    </source>
</evidence>
<keyword evidence="2" id="KW-0808">Transferase</keyword>
<keyword evidence="3 6" id="KW-0547">Nucleotide-binding</keyword>
<feature type="compositionally biased region" description="Basic residues" evidence="7">
    <location>
        <begin position="39"/>
        <end position="62"/>
    </location>
</feature>
<name>A0A1B6C184_9HEMI</name>
<dbReference type="SMART" id="SM00220">
    <property type="entry name" value="S_TKc"/>
    <property type="match status" value="1"/>
</dbReference>
<dbReference type="InterPro" id="IPR008271">
    <property type="entry name" value="Ser/Thr_kinase_AS"/>
</dbReference>
<dbReference type="SUPFAM" id="SSF56112">
    <property type="entry name" value="Protein kinase-like (PK-like)"/>
    <property type="match status" value="1"/>
</dbReference>
<dbReference type="EMBL" id="GEDC01030027">
    <property type="protein sequence ID" value="JAS07271.1"/>
    <property type="molecule type" value="Transcribed_RNA"/>
</dbReference>
<keyword evidence="5 6" id="KW-0067">ATP-binding</keyword>
<feature type="binding site" evidence="6">
    <location>
        <position position="882"/>
    </location>
    <ligand>
        <name>ATP</name>
        <dbReference type="ChEBI" id="CHEBI:30616"/>
    </ligand>
</feature>
<reference evidence="9" key="1">
    <citation type="submission" date="2015-12" db="EMBL/GenBank/DDBJ databases">
        <title>De novo transcriptome assembly of four potential Pierce s Disease insect vectors from Arizona vineyards.</title>
        <authorList>
            <person name="Tassone E.E."/>
        </authorList>
    </citation>
    <scope>NUCLEOTIDE SEQUENCE</scope>
</reference>